<keyword evidence="3" id="KW-0805">Transcription regulation</keyword>
<dbReference type="GO" id="GO:0030490">
    <property type="term" value="P:maturation of SSU-rRNA"/>
    <property type="evidence" value="ECO:0007669"/>
    <property type="project" value="InterPro"/>
</dbReference>
<dbReference type="GO" id="GO:0003723">
    <property type="term" value="F:RNA binding"/>
    <property type="evidence" value="ECO:0007669"/>
    <property type="project" value="TreeGrafter"/>
</dbReference>
<comment type="subcellular location">
    <subcellularLocation>
        <location evidence="1">Nucleus</location>
        <location evidence="1">Nucleolus</location>
    </subcellularLocation>
</comment>
<evidence type="ECO:0000256" key="1">
    <source>
        <dbReference type="ARBA" id="ARBA00004604"/>
    </source>
</evidence>
<dbReference type="InterPro" id="IPR012584">
    <property type="entry name" value="NOL11_N"/>
</dbReference>
<dbReference type="EnsemblMetazoa" id="LLOJ009552-RA">
    <property type="protein sequence ID" value="LLOJ009552-PA"/>
    <property type="gene ID" value="LLOJ009552"/>
</dbReference>
<feature type="domain" description="Nucleolar protein 11 N-terminal" evidence="7">
    <location>
        <begin position="1"/>
        <end position="325"/>
    </location>
</feature>
<organism evidence="9 10">
    <name type="scientific">Lutzomyia longipalpis</name>
    <name type="common">Sand fly</name>
    <dbReference type="NCBI Taxonomy" id="7200"/>
    <lineage>
        <taxon>Eukaryota</taxon>
        <taxon>Metazoa</taxon>
        <taxon>Ecdysozoa</taxon>
        <taxon>Arthropoda</taxon>
        <taxon>Hexapoda</taxon>
        <taxon>Insecta</taxon>
        <taxon>Pterygota</taxon>
        <taxon>Neoptera</taxon>
        <taxon>Endopterygota</taxon>
        <taxon>Diptera</taxon>
        <taxon>Nematocera</taxon>
        <taxon>Psychodoidea</taxon>
        <taxon>Psychodidae</taxon>
        <taxon>Lutzomyia</taxon>
        <taxon>Lutzomyia</taxon>
    </lineage>
</organism>
<dbReference type="Proteomes" id="UP000092461">
    <property type="component" value="Unassembled WGS sequence"/>
</dbReference>
<evidence type="ECO:0000313" key="9">
    <source>
        <dbReference type="EnsemblMetazoa" id="LLOJ009552-PA"/>
    </source>
</evidence>
<evidence type="ECO:0008006" key="11">
    <source>
        <dbReference type="Google" id="ProtNLM"/>
    </source>
</evidence>
<feature type="domain" description="Nucleolar protein 11 C-terminal" evidence="8">
    <location>
        <begin position="510"/>
        <end position="649"/>
    </location>
</feature>
<dbReference type="Pfam" id="PF20998">
    <property type="entry name" value="Nol11_C"/>
    <property type="match status" value="2"/>
</dbReference>
<dbReference type="InterPro" id="IPR048897">
    <property type="entry name" value="Nol11_C"/>
</dbReference>
<evidence type="ECO:0000259" key="7">
    <source>
        <dbReference type="Pfam" id="PF08168"/>
    </source>
</evidence>
<dbReference type="AlphaFoldDB" id="A0A1B0CX16"/>
<keyword evidence="2" id="KW-0698">rRNA processing</keyword>
<accession>A0A1B0CX16</accession>
<reference evidence="9" key="1">
    <citation type="submission" date="2020-05" db="UniProtKB">
        <authorList>
            <consortium name="EnsemblMetazoa"/>
        </authorList>
    </citation>
    <scope>IDENTIFICATION</scope>
    <source>
        <strain evidence="9">Jacobina</strain>
    </source>
</reference>
<dbReference type="GO" id="GO:0005730">
    <property type="term" value="C:nucleolus"/>
    <property type="evidence" value="ECO:0007669"/>
    <property type="project" value="UniProtKB-SubCell"/>
</dbReference>
<keyword evidence="4" id="KW-0010">Activator</keyword>
<evidence type="ECO:0000256" key="3">
    <source>
        <dbReference type="ARBA" id="ARBA00023015"/>
    </source>
</evidence>
<name>A0A1B0CX16_LUTLO</name>
<evidence type="ECO:0000256" key="4">
    <source>
        <dbReference type="ARBA" id="ARBA00023159"/>
    </source>
</evidence>
<evidence type="ECO:0000256" key="2">
    <source>
        <dbReference type="ARBA" id="ARBA00022552"/>
    </source>
</evidence>
<evidence type="ECO:0000256" key="6">
    <source>
        <dbReference type="ARBA" id="ARBA00023242"/>
    </source>
</evidence>
<keyword evidence="5" id="KW-0804">Transcription</keyword>
<dbReference type="Pfam" id="PF08168">
    <property type="entry name" value="NOL11_N"/>
    <property type="match status" value="1"/>
</dbReference>
<proteinExistence type="predicted"/>
<dbReference type="EMBL" id="AJWK01033103">
    <property type="status" value="NOT_ANNOTATED_CDS"/>
    <property type="molecule type" value="Genomic_DNA"/>
</dbReference>
<protein>
    <recommendedName>
        <fullName evidence="11">Nucleolar protein 11</fullName>
    </recommendedName>
</protein>
<dbReference type="VEuPathDB" id="VectorBase:LLOJ009552"/>
<keyword evidence="6" id="KW-0539">Nucleus</keyword>
<feature type="domain" description="Nucleolar protein 11 C-terminal" evidence="8">
    <location>
        <begin position="452"/>
        <end position="506"/>
    </location>
</feature>
<evidence type="ECO:0000259" key="8">
    <source>
        <dbReference type="Pfam" id="PF20998"/>
    </source>
</evidence>
<dbReference type="PANTHER" id="PTHR15633">
    <property type="entry name" value="NUCLEOLAR PROTEIN 11"/>
    <property type="match status" value="1"/>
</dbReference>
<sequence>MAKLLAFYTLCPVNDSREFLGVTADAEDGSVINTLGRNIVIVTKLSDQKQIRSWTVLDKLSNRVVYDGSSGKYVGVFGKKILKCWTASETNLKKVKKIKKNVSDLVTFGEKRETLVVFEDGSCAALSALIDGLSLPAEGPLNANMAIESPKIFPTPTGELLFVFFTRDLATDSVELRFSFLEDDSRTLHGNFGRIKLNRGIPGVKLVGYEVTEGPMLVTIWSDRRIFRRKVKFDEDDTPGQFTFMLNAVSVEHPLSIVSVSKDYLAIYGANVGQEGASLILYNFYFNVIQAKQFFKVYFGNSRLSVVGNNILLAAGQVLAVVPFRIPQAYLADMVGSQKSPKKDKDIARDYVNEDDELEKAIERDSQEFAAKQHFQNEEANPEHGKDSQRTNKGPSLVASEVEMDEKLSALRQRDIVVEFLEIEDQDGIEVKVFTNPNATTFSRDEFEFLAMELEASGASELEISSKIITLALSGNVPEEAQKCLRRYSCIPEEKLVSCLVYAMKKKNWDFLITVLSVDFSHEDLVGELRNQLKEEMIYPLMKRLLKILESKQLEEHPTPAGSLWDGDARILEWFSALLDAHFQHLVMRDAEKTRKCLEIWKKVLTGYWRAINEANDFSATLRSISNNKAPARTQKASKWYSIDLVQLY</sequence>
<keyword evidence="10" id="KW-1185">Reference proteome</keyword>
<evidence type="ECO:0000256" key="5">
    <source>
        <dbReference type="ARBA" id="ARBA00023163"/>
    </source>
</evidence>
<evidence type="ECO:0000313" key="10">
    <source>
        <dbReference type="Proteomes" id="UP000092461"/>
    </source>
</evidence>
<dbReference type="VEuPathDB" id="VectorBase:LLONM1_010901"/>
<dbReference type="InterPro" id="IPR042859">
    <property type="entry name" value="NOL11"/>
</dbReference>
<dbReference type="PANTHER" id="PTHR15633:SF2">
    <property type="entry name" value="NUCLEOLAR PROTEIN 11"/>
    <property type="match status" value="1"/>
</dbReference>